<keyword evidence="3" id="KW-1185">Reference proteome</keyword>
<gene>
    <name evidence="2" type="ORF">IW16_20835</name>
</gene>
<evidence type="ECO:0000313" key="2">
    <source>
        <dbReference type="EMBL" id="KFF24320.1"/>
    </source>
</evidence>
<organism evidence="2 3">
    <name type="scientific">Chryseobacterium vrystaatense</name>
    <dbReference type="NCBI Taxonomy" id="307480"/>
    <lineage>
        <taxon>Bacteria</taxon>
        <taxon>Pseudomonadati</taxon>
        <taxon>Bacteroidota</taxon>
        <taxon>Flavobacteriia</taxon>
        <taxon>Flavobacteriales</taxon>
        <taxon>Weeksellaceae</taxon>
        <taxon>Chryseobacterium group</taxon>
        <taxon>Chryseobacterium</taxon>
    </lineage>
</organism>
<accession>A0ABR4UI43</accession>
<dbReference type="EMBL" id="JPRI01000009">
    <property type="protein sequence ID" value="KFF24320.1"/>
    <property type="molecule type" value="Genomic_DNA"/>
</dbReference>
<evidence type="ECO:0000313" key="3">
    <source>
        <dbReference type="Proteomes" id="UP000028719"/>
    </source>
</evidence>
<sequence>MKNICKIFSIVLLFLTSTKINAQLDTLNYLKQFEANKAQYVNKPFSFLLGQMTKIQPKTVWFVPVTSKKNVTKESIFNFCNIDYSFHNAITLRITWQEEIPRSQTKYYEQKNNFYFTTEERVFYGSKIVKDIMVYR</sequence>
<feature type="signal peptide" evidence="1">
    <location>
        <begin position="1"/>
        <end position="22"/>
    </location>
</feature>
<feature type="chain" id="PRO_5045400747" evidence="1">
    <location>
        <begin position="23"/>
        <end position="136"/>
    </location>
</feature>
<evidence type="ECO:0000256" key="1">
    <source>
        <dbReference type="SAM" id="SignalP"/>
    </source>
</evidence>
<dbReference type="Proteomes" id="UP000028719">
    <property type="component" value="Unassembled WGS sequence"/>
</dbReference>
<name>A0ABR4UI43_9FLAO</name>
<reference evidence="2 3" key="1">
    <citation type="submission" date="2014-07" db="EMBL/GenBank/DDBJ databases">
        <title>Genome of Chryseobacterium vrystaatense LMG 22846.</title>
        <authorList>
            <person name="Pipes S.E."/>
            <person name="Stropko S.J."/>
            <person name="Newman J.D."/>
        </authorList>
    </citation>
    <scope>NUCLEOTIDE SEQUENCE [LARGE SCALE GENOMIC DNA]</scope>
    <source>
        <strain evidence="2 3">LMG 22846</strain>
    </source>
</reference>
<comment type="caution">
    <text evidence="2">The sequence shown here is derived from an EMBL/GenBank/DDBJ whole genome shotgun (WGS) entry which is preliminary data.</text>
</comment>
<protein>
    <submittedName>
        <fullName evidence="2">Uncharacterized protein</fullName>
    </submittedName>
</protein>
<proteinExistence type="predicted"/>
<keyword evidence="1" id="KW-0732">Signal</keyword>
<dbReference type="RefSeq" id="WP_034748728.1">
    <property type="nucleotide sequence ID" value="NZ_JPRI01000009.1"/>
</dbReference>